<dbReference type="SMART" id="SM00530">
    <property type="entry name" value="HTH_XRE"/>
    <property type="match status" value="1"/>
</dbReference>
<dbReference type="AlphaFoldDB" id="A0A2W2DGT7"/>
<proteinExistence type="predicted"/>
<reference evidence="2 3" key="1">
    <citation type="submission" date="2018-01" db="EMBL/GenBank/DDBJ databases">
        <title>Draft genome sequence of Jishengella endophytica.</title>
        <authorList>
            <person name="Sahin N."/>
            <person name="Ay H."/>
            <person name="Saygin H."/>
        </authorList>
    </citation>
    <scope>NUCLEOTIDE SEQUENCE [LARGE SCALE GENOMIC DNA]</scope>
    <source>
        <strain evidence="2 3">DSM 45430</strain>
    </source>
</reference>
<accession>A0A2W2DGT7</accession>
<dbReference type="CDD" id="cd00093">
    <property type="entry name" value="HTH_XRE"/>
    <property type="match status" value="1"/>
</dbReference>
<protein>
    <recommendedName>
        <fullName evidence="1">HTH cro/C1-type domain-containing protein</fullName>
    </recommendedName>
</protein>
<dbReference type="InterPro" id="IPR010982">
    <property type="entry name" value="Lambda_DNA-bd_dom_sf"/>
</dbReference>
<feature type="domain" description="HTH cro/C1-type" evidence="1">
    <location>
        <begin position="18"/>
        <end position="72"/>
    </location>
</feature>
<dbReference type="SUPFAM" id="SSF47413">
    <property type="entry name" value="lambda repressor-like DNA-binding domains"/>
    <property type="match status" value="1"/>
</dbReference>
<dbReference type="PROSITE" id="PS50943">
    <property type="entry name" value="HTH_CROC1"/>
    <property type="match status" value="1"/>
</dbReference>
<dbReference type="EMBL" id="POTX01000079">
    <property type="protein sequence ID" value="PZF96406.1"/>
    <property type="molecule type" value="Genomic_DNA"/>
</dbReference>
<evidence type="ECO:0000313" key="2">
    <source>
        <dbReference type="EMBL" id="PZF96406.1"/>
    </source>
</evidence>
<dbReference type="InterPro" id="IPR043917">
    <property type="entry name" value="DUF5753"/>
</dbReference>
<name>A0A2W2DGT7_9ACTN</name>
<dbReference type="Pfam" id="PF13560">
    <property type="entry name" value="HTH_31"/>
    <property type="match status" value="1"/>
</dbReference>
<dbReference type="Gene3D" id="1.10.260.40">
    <property type="entry name" value="lambda repressor-like DNA-binding domains"/>
    <property type="match status" value="1"/>
</dbReference>
<dbReference type="GO" id="GO:0003677">
    <property type="term" value="F:DNA binding"/>
    <property type="evidence" value="ECO:0007669"/>
    <property type="project" value="InterPro"/>
</dbReference>
<dbReference type="InterPro" id="IPR001387">
    <property type="entry name" value="Cro/C1-type_HTH"/>
</dbReference>
<dbReference type="OrthoDB" id="3458445at2"/>
<sequence>MATETGSTVPRRQLGRHLRQLREEARMTVRAAADALEWSTPKIWRIETGATSMRSLDVEAMCRVYGASPEITEALMGLAKETKGRGWWHSYGDAIPEWFELYVGLEAAAARLRKYEAQLIPGLLQTKAYATRVFEVARPDLNAEEIDRSVALRLGRQALLARTTPRAPQVDIMLDEAVLRRGVDAEQLTHLVTVSRQPNVSLRVVPFSVDLHRSSMTNGAFTILDFDEGREPSIIYSDGLTGALYLDKPAEVEAYGAVWSATEKKALSEAQSRKLIASIAEEQT</sequence>
<dbReference type="Pfam" id="PF19054">
    <property type="entry name" value="DUF5753"/>
    <property type="match status" value="1"/>
</dbReference>
<organism evidence="2 3">
    <name type="scientific">Micromonospora endophytica</name>
    <dbReference type="NCBI Taxonomy" id="515350"/>
    <lineage>
        <taxon>Bacteria</taxon>
        <taxon>Bacillati</taxon>
        <taxon>Actinomycetota</taxon>
        <taxon>Actinomycetes</taxon>
        <taxon>Micromonosporales</taxon>
        <taxon>Micromonosporaceae</taxon>
        <taxon>Micromonospora</taxon>
    </lineage>
</organism>
<dbReference type="RefSeq" id="WP_111243711.1">
    <property type="nucleotide sequence ID" value="NZ_AP023358.1"/>
</dbReference>
<gene>
    <name evidence="2" type="ORF">C1I93_13965</name>
</gene>
<comment type="caution">
    <text evidence="2">The sequence shown here is derived from an EMBL/GenBank/DDBJ whole genome shotgun (WGS) entry which is preliminary data.</text>
</comment>
<dbReference type="Proteomes" id="UP000248627">
    <property type="component" value="Unassembled WGS sequence"/>
</dbReference>
<evidence type="ECO:0000259" key="1">
    <source>
        <dbReference type="PROSITE" id="PS50943"/>
    </source>
</evidence>
<keyword evidence="3" id="KW-1185">Reference proteome</keyword>
<evidence type="ECO:0000313" key="3">
    <source>
        <dbReference type="Proteomes" id="UP000248627"/>
    </source>
</evidence>